<gene>
    <name evidence="1" type="ORF">MES4922_40272</name>
</gene>
<reference evidence="1" key="1">
    <citation type="submission" date="2022-03" db="EMBL/GenBank/DDBJ databases">
        <authorList>
            <person name="Brunel B."/>
        </authorList>
    </citation>
    <scope>NUCLEOTIDE SEQUENCE</scope>
    <source>
        <strain evidence="1">STM4922sample</strain>
    </source>
</reference>
<keyword evidence="2" id="KW-1185">Reference proteome</keyword>
<sequence length="100" mass="11573">MVRAPDCGSGGRWFDPSQRYHWLSLVRGGFFGFGRFSWLQVSVLSEEPRSVSAWFGFLMHVAQKHALRPDPRVRCGFAITTCIRQELKARRMDPFKRDAL</sequence>
<comment type="caution">
    <text evidence="1">The sequence shown here is derived from an EMBL/GenBank/DDBJ whole genome shotgun (WGS) entry which is preliminary data.</text>
</comment>
<evidence type="ECO:0000313" key="1">
    <source>
        <dbReference type="EMBL" id="CAH2405496.1"/>
    </source>
</evidence>
<proteinExistence type="predicted"/>
<accession>A0ABN8KA32</accession>
<name>A0ABN8KA32_9HYPH</name>
<evidence type="ECO:0000313" key="2">
    <source>
        <dbReference type="Proteomes" id="UP001152604"/>
    </source>
</evidence>
<dbReference type="Proteomes" id="UP001152604">
    <property type="component" value="Unassembled WGS sequence"/>
</dbReference>
<dbReference type="EMBL" id="CAKXZS010000034">
    <property type="protein sequence ID" value="CAH2405496.1"/>
    <property type="molecule type" value="Genomic_DNA"/>
</dbReference>
<organism evidence="1 2">
    <name type="scientific">Mesorhizobium ventifaucium</name>
    <dbReference type="NCBI Taxonomy" id="666020"/>
    <lineage>
        <taxon>Bacteria</taxon>
        <taxon>Pseudomonadati</taxon>
        <taxon>Pseudomonadota</taxon>
        <taxon>Alphaproteobacteria</taxon>
        <taxon>Hyphomicrobiales</taxon>
        <taxon>Phyllobacteriaceae</taxon>
        <taxon>Mesorhizobium</taxon>
    </lineage>
</organism>
<protein>
    <submittedName>
        <fullName evidence="1">Uncharacterized protein</fullName>
    </submittedName>
</protein>